<name>A0A2A2GNF6_9RHOB</name>
<dbReference type="Pfam" id="PF10002">
    <property type="entry name" value="DUF2243"/>
    <property type="match status" value="1"/>
</dbReference>
<keyword evidence="3" id="KW-1185">Reference proteome</keyword>
<keyword evidence="1" id="KW-0812">Transmembrane</keyword>
<gene>
    <name evidence="2" type="ORF">CK240_03500</name>
</gene>
<dbReference type="Proteomes" id="UP000218023">
    <property type="component" value="Unassembled WGS sequence"/>
</dbReference>
<keyword evidence="1" id="KW-0472">Membrane</keyword>
<feature type="transmembrane region" description="Helical" evidence="1">
    <location>
        <begin position="152"/>
        <end position="170"/>
    </location>
</feature>
<dbReference type="EMBL" id="NSJZ01000002">
    <property type="protein sequence ID" value="PAU98262.1"/>
    <property type="molecule type" value="Genomic_DNA"/>
</dbReference>
<feature type="transmembrane region" description="Helical" evidence="1">
    <location>
        <begin position="50"/>
        <end position="71"/>
    </location>
</feature>
<feature type="transmembrane region" description="Helical" evidence="1">
    <location>
        <begin position="7"/>
        <end position="30"/>
    </location>
</feature>
<dbReference type="OrthoDB" id="5190099at2"/>
<evidence type="ECO:0008006" key="4">
    <source>
        <dbReference type="Google" id="ProtNLM"/>
    </source>
</evidence>
<sequence length="249" mass="26850">MTARHWTWAGAILGFALGGFFDGILLHQILQWHHLLSLVPGIGDLRAQVMWDGVFHALMYVIAAAGLVALWRAHRRDPQVPRGIVAGAMLIGFGTWHVIDTLLSHWFLGIHRIRIDSPNPLAWDLLWLVVFGIVPLLLGLRLRRGGRGAAPSGAFVATVALLTVGAGAWAQRTPADMALTAIVFRPSVDAARAEAVLAEAGARIVWADPKMAVVLVDVDPGKRWGFYARGAMMVSGSGVPAGCFDFSRA</sequence>
<feature type="transmembrane region" description="Helical" evidence="1">
    <location>
        <begin position="120"/>
        <end position="140"/>
    </location>
</feature>
<organism evidence="2 3">
    <name type="scientific">Paracoccus salipaludis</name>
    <dbReference type="NCBI Taxonomy" id="2032623"/>
    <lineage>
        <taxon>Bacteria</taxon>
        <taxon>Pseudomonadati</taxon>
        <taxon>Pseudomonadota</taxon>
        <taxon>Alphaproteobacteria</taxon>
        <taxon>Rhodobacterales</taxon>
        <taxon>Paracoccaceae</taxon>
        <taxon>Paracoccus</taxon>
    </lineage>
</organism>
<protein>
    <recommendedName>
        <fullName evidence="4">DUF2243 domain-containing protein</fullName>
    </recommendedName>
</protein>
<comment type="caution">
    <text evidence="2">The sequence shown here is derived from an EMBL/GenBank/DDBJ whole genome shotgun (WGS) entry which is preliminary data.</text>
</comment>
<proteinExistence type="predicted"/>
<feature type="transmembrane region" description="Helical" evidence="1">
    <location>
        <begin position="83"/>
        <end position="108"/>
    </location>
</feature>
<evidence type="ECO:0000256" key="1">
    <source>
        <dbReference type="SAM" id="Phobius"/>
    </source>
</evidence>
<reference evidence="2 3" key="1">
    <citation type="submission" date="2017-09" db="EMBL/GenBank/DDBJ databases">
        <title>Paracoccus alkalisoli sp. nov., isolated from saline alkaline soil.</title>
        <authorList>
            <person name="Dong X."/>
            <person name="Zhang G."/>
        </authorList>
    </citation>
    <scope>NUCLEOTIDE SEQUENCE [LARGE SCALE GENOMIC DNA]</scope>
    <source>
        <strain evidence="2 3">WN007</strain>
    </source>
</reference>
<dbReference type="RefSeq" id="WP_095638945.1">
    <property type="nucleotide sequence ID" value="NZ_NSJZ01000002.1"/>
</dbReference>
<evidence type="ECO:0000313" key="3">
    <source>
        <dbReference type="Proteomes" id="UP000218023"/>
    </source>
</evidence>
<keyword evidence="1" id="KW-1133">Transmembrane helix</keyword>
<evidence type="ECO:0000313" key="2">
    <source>
        <dbReference type="EMBL" id="PAU98262.1"/>
    </source>
</evidence>
<accession>A0A2A2GNF6</accession>
<dbReference type="InterPro" id="IPR018719">
    <property type="entry name" value="DUF2243_membrane"/>
</dbReference>
<dbReference type="AlphaFoldDB" id="A0A2A2GNF6"/>